<dbReference type="Proteomes" id="UP001281305">
    <property type="component" value="Chromosome"/>
</dbReference>
<feature type="transmembrane region" description="Helical" evidence="1">
    <location>
        <begin position="174"/>
        <end position="195"/>
    </location>
</feature>
<name>A0ABZ2TJL4_9RHOB</name>
<evidence type="ECO:0000313" key="3">
    <source>
        <dbReference type="Proteomes" id="UP001281305"/>
    </source>
</evidence>
<feature type="transmembrane region" description="Helical" evidence="1">
    <location>
        <begin position="64"/>
        <end position="97"/>
    </location>
</feature>
<accession>A0ABZ2TJL4</accession>
<evidence type="ECO:0008006" key="4">
    <source>
        <dbReference type="Google" id="ProtNLM"/>
    </source>
</evidence>
<reference evidence="2 3" key="1">
    <citation type="submission" date="2024-02" db="EMBL/GenBank/DDBJ databases">
        <title>Roseovarius strain W115 nov., isolated from a marine algae.</title>
        <authorList>
            <person name="Lee M.W."/>
            <person name="Lee J.K."/>
            <person name="Kim J.M."/>
            <person name="Choi D.G."/>
            <person name="Baek J.H."/>
            <person name="Bayburt H."/>
            <person name="Jung J.J."/>
            <person name="Han D.M."/>
            <person name="Jeon C.O."/>
        </authorList>
    </citation>
    <scope>NUCLEOTIDE SEQUENCE [LARGE SCALE GENOMIC DNA]</scope>
    <source>
        <strain evidence="2 3">W115</strain>
    </source>
</reference>
<keyword evidence="1" id="KW-0812">Transmembrane</keyword>
<organism evidence="2 3">
    <name type="scientific">Roseovarius rhodophyticola</name>
    <dbReference type="NCBI Taxonomy" id="3080827"/>
    <lineage>
        <taxon>Bacteria</taxon>
        <taxon>Pseudomonadati</taxon>
        <taxon>Pseudomonadota</taxon>
        <taxon>Alphaproteobacteria</taxon>
        <taxon>Rhodobacterales</taxon>
        <taxon>Roseobacteraceae</taxon>
        <taxon>Roseovarius</taxon>
    </lineage>
</organism>
<proteinExistence type="predicted"/>
<keyword evidence="1" id="KW-0472">Membrane</keyword>
<dbReference type="RefSeq" id="WP_317056635.1">
    <property type="nucleotide sequence ID" value="NZ_CP146606.1"/>
</dbReference>
<feature type="transmembrane region" description="Helical" evidence="1">
    <location>
        <begin position="149"/>
        <end position="168"/>
    </location>
</feature>
<feature type="transmembrane region" description="Helical" evidence="1">
    <location>
        <begin position="21"/>
        <end position="44"/>
    </location>
</feature>
<evidence type="ECO:0000313" key="2">
    <source>
        <dbReference type="EMBL" id="WYK19939.1"/>
    </source>
</evidence>
<evidence type="ECO:0000256" key="1">
    <source>
        <dbReference type="SAM" id="Phobius"/>
    </source>
</evidence>
<keyword evidence="1" id="KW-1133">Transmembrane helix</keyword>
<sequence>MIKEAELLRTEALQCIGNVRRLTGFVTSVAGAGIPLLAALLNIGPTSDVKISTLSELNTQIIENAIIVQMVMVSISITCVCFLMIYTGVFTQIFVIAKYFREYLSIEINKIVTQPDDGITPVFHWEDWLQKSRKHSGFKVGDIELAIEPLMMTAFSVIYAGLACYVSYISTNAWITYSISGVVGFLCLASLVKFFRTLSGSLVVSEAVADPETEKETVEEKSEET</sequence>
<protein>
    <recommendedName>
        <fullName evidence="4">ABC transmembrane type-1 domain-containing protein</fullName>
    </recommendedName>
</protein>
<gene>
    <name evidence="2" type="ORF">RZS32_008900</name>
</gene>
<dbReference type="EMBL" id="CP146606">
    <property type="protein sequence ID" value="WYK19939.1"/>
    <property type="molecule type" value="Genomic_DNA"/>
</dbReference>
<keyword evidence="3" id="KW-1185">Reference proteome</keyword>